<keyword evidence="1" id="KW-0812">Transmembrane</keyword>
<name>A0A397W7V7_9GLOM</name>
<comment type="caution">
    <text evidence="2">The sequence shown here is derived from an EMBL/GenBank/DDBJ whole genome shotgun (WGS) entry which is preliminary data.</text>
</comment>
<keyword evidence="1" id="KW-0472">Membrane</keyword>
<evidence type="ECO:0000256" key="1">
    <source>
        <dbReference type="SAM" id="Phobius"/>
    </source>
</evidence>
<accession>A0A397W7V7</accession>
<proteinExistence type="predicted"/>
<gene>
    <name evidence="2" type="ORF">C2G38_2054597</name>
</gene>
<feature type="transmembrane region" description="Helical" evidence="1">
    <location>
        <begin position="53"/>
        <end position="73"/>
    </location>
</feature>
<keyword evidence="3" id="KW-1185">Reference proteome</keyword>
<evidence type="ECO:0000313" key="2">
    <source>
        <dbReference type="EMBL" id="RIB30181.1"/>
    </source>
</evidence>
<evidence type="ECO:0000313" key="3">
    <source>
        <dbReference type="Proteomes" id="UP000266673"/>
    </source>
</evidence>
<protein>
    <submittedName>
        <fullName evidence="2">Uncharacterized protein</fullName>
    </submittedName>
</protein>
<organism evidence="2 3">
    <name type="scientific">Gigaspora rosea</name>
    <dbReference type="NCBI Taxonomy" id="44941"/>
    <lineage>
        <taxon>Eukaryota</taxon>
        <taxon>Fungi</taxon>
        <taxon>Fungi incertae sedis</taxon>
        <taxon>Mucoromycota</taxon>
        <taxon>Glomeromycotina</taxon>
        <taxon>Glomeromycetes</taxon>
        <taxon>Diversisporales</taxon>
        <taxon>Gigasporaceae</taxon>
        <taxon>Gigaspora</taxon>
    </lineage>
</organism>
<dbReference type="AlphaFoldDB" id="A0A397W7V7"/>
<dbReference type="EMBL" id="QKWP01000019">
    <property type="protein sequence ID" value="RIB30181.1"/>
    <property type="molecule type" value="Genomic_DNA"/>
</dbReference>
<reference evidence="2 3" key="1">
    <citation type="submission" date="2018-06" db="EMBL/GenBank/DDBJ databases">
        <title>Comparative genomics reveals the genomic features of Rhizophagus irregularis, R. cerebriforme, R. diaphanum and Gigaspora rosea, and their symbiotic lifestyle signature.</title>
        <authorList>
            <person name="Morin E."/>
            <person name="San Clemente H."/>
            <person name="Chen E.C.H."/>
            <person name="De La Providencia I."/>
            <person name="Hainaut M."/>
            <person name="Kuo A."/>
            <person name="Kohler A."/>
            <person name="Murat C."/>
            <person name="Tang N."/>
            <person name="Roy S."/>
            <person name="Loubradou J."/>
            <person name="Henrissat B."/>
            <person name="Grigoriev I.V."/>
            <person name="Corradi N."/>
            <person name="Roux C."/>
            <person name="Martin F.M."/>
        </authorList>
    </citation>
    <scope>NUCLEOTIDE SEQUENCE [LARGE SCALE GENOMIC DNA]</scope>
    <source>
        <strain evidence="2 3">DAOM 194757</strain>
    </source>
</reference>
<dbReference type="Proteomes" id="UP000266673">
    <property type="component" value="Unassembled WGS sequence"/>
</dbReference>
<feature type="transmembrane region" description="Helical" evidence="1">
    <location>
        <begin position="20"/>
        <end position="47"/>
    </location>
</feature>
<keyword evidence="1" id="KW-1133">Transmembrane helix</keyword>
<sequence>MAQNVLIETCCTSNPKRCHFFGLIIHLKSFFVFTFNLPDFFFFWYYYYVTNMTTILLCYYVMLFTMLLLYYYYITTILSHSYKFLYVI</sequence>